<dbReference type="InterPro" id="IPR006527">
    <property type="entry name" value="F-box-assoc_dom_typ1"/>
</dbReference>
<dbReference type="AlphaFoldDB" id="A0A7J0FNY9"/>
<evidence type="ECO:0000313" key="2">
    <source>
        <dbReference type="EMBL" id="GFZ00422.1"/>
    </source>
</evidence>
<dbReference type="InterPro" id="IPR017451">
    <property type="entry name" value="F-box-assoc_interact_dom"/>
</dbReference>
<proteinExistence type="predicted"/>
<dbReference type="PANTHER" id="PTHR31672:SF13">
    <property type="entry name" value="F-BOX PROTEIN CPR30-LIKE"/>
    <property type="match status" value="1"/>
</dbReference>
<comment type="caution">
    <text evidence="2">The sequence shown here is derived from an EMBL/GenBank/DDBJ whole genome shotgun (WGS) entry which is preliminary data.</text>
</comment>
<evidence type="ECO:0000313" key="3">
    <source>
        <dbReference type="Proteomes" id="UP000585474"/>
    </source>
</evidence>
<keyword evidence="3" id="KW-1185">Reference proteome</keyword>
<dbReference type="OrthoDB" id="591557at2759"/>
<evidence type="ECO:0000259" key="1">
    <source>
        <dbReference type="Pfam" id="PF07734"/>
    </source>
</evidence>
<protein>
    <submittedName>
        <fullName evidence="2">Apoptosis inhibitory protein 5</fullName>
    </submittedName>
</protein>
<dbReference type="InterPro" id="IPR008383">
    <property type="entry name" value="API5"/>
</dbReference>
<sequence>MTDDAIGIEQLYEYGERLNEAKDKSQHVKDYRSIIKAADERNNIKTKQLAAQLIPRFFKFFSELSDLAVDSQIDLCETEDLGHLEYNVKSKGLIIQENADDNWMRMINLRDMVGLDQCTFVRVDDNTACNIVGSCNSLVCLVNRSNELTIWNPSTGKVYDLPYYPTEISHRESFSPIPEIRASLIFGFGYNSVNDDYKLMAMKVETRDNDIFFCTGLWGYSLKTKSWTISSLPSFPSKQYSIVPRYGIFAGNALHWIMERQDFNPIHYERYLIGAFDLGGDQFYEVQLPGYSTFNNVVNIIPINLGVLNGCLCVCSCHPTVTTPVDIWVMKEYGVNESWTRLISFLPTGPDINSSRKPLAYSMCGDKVMLLDCYDTYSNLIWYDLKTKILQE</sequence>
<dbReference type="Pfam" id="PF07734">
    <property type="entry name" value="FBA_1"/>
    <property type="match status" value="1"/>
</dbReference>
<dbReference type="EMBL" id="BJWL01000014">
    <property type="protein sequence ID" value="GFZ00422.1"/>
    <property type="molecule type" value="Genomic_DNA"/>
</dbReference>
<accession>A0A7J0FNY9</accession>
<feature type="domain" description="F-box associated beta-propeller type 1" evidence="1">
    <location>
        <begin position="126"/>
        <end position="364"/>
    </location>
</feature>
<dbReference type="Proteomes" id="UP000585474">
    <property type="component" value="Unassembled WGS sequence"/>
</dbReference>
<dbReference type="NCBIfam" id="TIGR01640">
    <property type="entry name" value="F_box_assoc_1"/>
    <property type="match status" value="1"/>
</dbReference>
<gene>
    <name evidence="2" type="ORF">Acr_14g0000580</name>
</gene>
<reference evidence="2 3" key="1">
    <citation type="submission" date="2019-07" db="EMBL/GenBank/DDBJ databases">
        <title>De Novo Assembly of kiwifruit Actinidia rufa.</title>
        <authorList>
            <person name="Sugita-Konishi S."/>
            <person name="Sato K."/>
            <person name="Mori E."/>
            <person name="Abe Y."/>
            <person name="Kisaki G."/>
            <person name="Hamano K."/>
            <person name="Suezawa K."/>
            <person name="Otani M."/>
            <person name="Fukuda T."/>
            <person name="Manabe T."/>
            <person name="Gomi K."/>
            <person name="Tabuchi M."/>
            <person name="Akimitsu K."/>
            <person name="Kataoka I."/>
        </authorList>
    </citation>
    <scope>NUCLEOTIDE SEQUENCE [LARGE SCALE GENOMIC DNA]</scope>
    <source>
        <strain evidence="3">cv. Fuchu</strain>
    </source>
</reference>
<dbReference type="Pfam" id="PF05918">
    <property type="entry name" value="API5"/>
    <property type="match status" value="1"/>
</dbReference>
<organism evidence="2 3">
    <name type="scientific">Actinidia rufa</name>
    <dbReference type="NCBI Taxonomy" id="165716"/>
    <lineage>
        <taxon>Eukaryota</taxon>
        <taxon>Viridiplantae</taxon>
        <taxon>Streptophyta</taxon>
        <taxon>Embryophyta</taxon>
        <taxon>Tracheophyta</taxon>
        <taxon>Spermatophyta</taxon>
        <taxon>Magnoliopsida</taxon>
        <taxon>eudicotyledons</taxon>
        <taxon>Gunneridae</taxon>
        <taxon>Pentapetalae</taxon>
        <taxon>asterids</taxon>
        <taxon>Ericales</taxon>
        <taxon>Actinidiaceae</taxon>
        <taxon>Actinidia</taxon>
    </lineage>
</organism>
<dbReference type="InterPro" id="IPR050796">
    <property type="entry name" value="SCF_F-box_component"/>
</dbReference>
<name>A0A7J0FNY9_9ERIC</name>
<dbReference type="PANTHER" id="PTHR31672">
    <property type="entry name" value="BNACNNG10540D PROTEIN"/>
    <property type="match status" value="1"/>
</dbReference>